<proteinExistence type="predicted"/>
<evidence type="ECO:0000313" key="3">
    <source>
        <dbReference type="Proteomes" id="UP000314294"/>
    </source>
</evidence>
<reference evidence="2 3" key="1">
    <citation type="submission" date="2019-03" db="EMBL/GenBank/DDBJ databases">
        <title>First draft genome of Liparis tanakae, snailfish: a comprehensive survey of snailfish specific genes.</title>
        <authorList>
            <person name="Kim W."/>
            <person name="Song I."/>
            <person name="Jeong J.-H."/>
            <person name="Kim D."/>
            <person name="Kim S."/>
            <person name="Ryu S."/>
            <person name="Song J.Y."/>
            <person name="Lee S.K."/>
        </authorList>
    </citation>
    <scope>NUCLEOTIDE SEQUENCE [LARGE SCALE GENOMIC DNA]</scope>
    <source>
        <tissue evidence="2">Muscle</tissue>
    </source>
</reference>
<evidence type="ECO:0000256" key="1">
    <source>
        <dbReference type="SAM" id="MobiDB-lite"/>
    </source>
</evidence>
<dbReference type="AlphaFoldDB" id="A0A4Z2IJ81"/>
<feature type="region of interest" description="Disordered" evidence="1">
    <location>
        <begin position="233"/>
        <end position="253"/>
    </location>
</feature>
<accession>A0A4Z2IJ81</accession>
<organism evidence="2 3">
    <name type="scientific">Liparis tanakae</name>
    <name type="common">Tanaka's snailfish</name>
    <dbReference type="NCBI Taxonomy" id="230148"/>
    <lineage>
        <taxon>Eukaryota</taxon>
        <taxon>Metazoa</taxon>
        <taxon>Chordata</taxon>
        <taxon>Craniata</taxon>
        <taxon>Vertebrata</taxon>
        <taxon>Euteleostomi</taxon>
        <taxon>Actinopterygii</taxon>
        <taxon>Neopterygii</taxon>
        <taxon>Teleostei</taxon>
        <taxon>Neoteleostei</taxon>
        <taxon>Acanthomorphata</taxon>
        <taxon>Eupercaria</taxon>
        <taxon>Perciformes</taxon>
        <taxon>Cottioidei</taxon>
        <taxon>Cottales</taxon>
        <taxon>Liparidae</taxon>
        <taxon>Liparis</taxon>
    </lineage>
</organism>
<gene>
    <name evidence="2" type="ORF">EYF80_011914</name>
</gene>
<feature type="compositionally biased region" description="Basic and acidic residues" evidence="1">
    <location>
        <begin position="243"/>
        <end position="253"/>
    </location>
</feature>
<comment type="caution">
    <text evidence="2">The sequence shown here is derived from an EMBL/GenBank/DDBJ whole genome shotgun (WGS) entry which is preliminary data.</text>
</comment>
<protein>
    <submittedName>
        <fullName evidence="2">Uncharacterized protein</fullName>
    </submittedName>
</protein>
<sequence>MHLATRHKHSPISTLCGATLATAGDPCSPLPLLSLRAALAAIPRHGLLVSRPALSLLPVSALISELYGMGRLISLLEKWRSGVVLPSPSVWMSFSLTDFFCNRLLISMMLPMISTGPVRVFLRGEKSSLTFFKGRFLPKQPQQHHASLKETRCWGLIASPLSRSAGSPKTQTGKKIQVYRQEQRRLLSQSSLSENGREEHRLEAKVKHSLPALCWGSSGRRAARQPAARFAKHLNPPLTGRRRANEAQLNREQ</sequence>
<dbReference type="Proteomes" id="UP000314294">
    <property type="component" value="Unassembled WGS sequence"/>
</dbReference>
<name>A0A4Z2IJ81_9TELE</name>
<dbReference type="EMBL" id="SRLO01000079">
    <property type="protein sequence ID" value="TNN77857.1"/>
    <property type="molecule type" value="Genomic_DNA"/>
</dbReference>
<keyword evidence="3" id="KW-1185">Reference proteome</keyword>
<evidence type="ECO:0000313" key="2">
    <source>
        <dbReference type="EMBL" id="TNN77857.1"/>
    </source>
</evidence>